<dbReference type="Proteomes" id="UP000813444">
    <property type="component" value="Unassembled WGS sequence"/>
</dbReference>
<keyword evidence="3" id="KW-1185">Reference proteome</keyword>
<dbReference type="AlphaFoldDB" id="A0A8K0SBT5"/>
<dbReference type="InterPro" id="IPR029058">
    <property type="entry name" value="AB_hydrolase_fold"/>
</dbReference>
<dbReference type="OrthoDB" id="190201at2759"/>
<name>A0A8K0SBT5_9HYPO</name>
<evidence type="ECO:0000313" key="2">
    <source>
        <dbReference type="EMBL" id="KAH7303507.1"/>
    </source>
</evidence>
<comment type="caution">
    <text evidence="2">The sequence shown here is derived from an EMBL/GenBank/DDBJ whole genome shotgun (WGS) entry which is preliminary data.</text>
</comment>
<accession>A0A8K0SBT5</accession>
<dbReference type="SUPFAM" id="SSF53474">
    <property type="entry name" value="alpha/beta-Hydrolases"/>
    <property type="match status" value="1"/>
</dbReference>
<dbReference type="EMBL" id="JAGPNK010000033">
    <property type="protein sequence ID" value="KAH7303507.1"/>
    <property type="molecule type" value="Genomic_DNA"/>
</dbReference>
<dbReference type="InterPro" id="IPR000073">
    <property type="entry name" value="AB_hydrolase_1"/>
</dbReference>
<dbReference type="Gene3D" id="3.40.50.1820">
    <property type="entry name" value="alpha/beta hydrolase"/>
    <property type="match status" value="1"/>
</dbReference>
<protein>
    <recommendedName>
        <fullName evidence="1">AB hydrolase-1 domain-containing protein</fullName>
    </recommendedName>
</protein>
<proteinExistence type="predicted"/>
<organism evidence="2 3">
    <name type="scientific">Stachybotrys elegans</name>
    <dbReference type="NCBI Taxonomy" id="80388"/>
    <lineage>
        <taxon>Eukaryota</taxon>
        <taxon>Fungi</taxon>
        <taxon>Dikarya</taxon>
        <taxon>Ascomycota</taxon>
        <taxon>Pezizomycotina</taxon>
        <taxon>Sordariomycetes</taxon>
        <taxon>Hypocreomycetidae</taxon>
        <taxon>Hypocreales</taxon>
        <taxon>Stachybotryaceae</taxon>
        <taxon>Stachybotrys</taxon>
    </lineage>
</organism>
<evidence type="ECO:0000313" key="3">
    <source>
        <dbReference type="Proteomes" id="UP000813444"/>
    </source>
</evidence>
<gene>
    <name evidence="2" type="ORF">B0I35DRAFT_364813</name>
</gene>
<evidence type="ECO:0000259" key="1">
    <source>
        <dbReference type="Pfam" id="PF12697"/>
    </source>
</evidence>
<reference evidence="2" key="1">
    <citation type="journal article" date="2021" name="Nat. Commun.">
        <title>Genetic determinants of endophytism in the Arabidopsis root mycobiome.</title>
        <authorList>
            <person name="Mesny F."/>
            <person name="Miyauchi S."/>
            <person name="Thiergart T."/>
            <person name="Pickel B."/>
            <person name="Atanasova L."/>
            <person name="Karlsson M."/>
            <person name="Huettel B."/>
            <person name="Barry K.W."/>
            <person name="Haridas S."/>
            <person name="Chen C."/>
            <person name="Bauer D."/>
            <person name="Andreopoulos W."/>
            <person name="Pangilinan J."/>
            <person name="LaButti K."/>
            <person name="Riley R."/>
            <person name="Lipzen A."/>
            <person name="Clum A."/>
            <person name="Drula E."/>
            <person name="Henrissat B."/>
            <person name="Kohler A."/>
            <person name="Grigoriev I.V."/>
            <person name="Martin F.M."/>
            <person name="Hacquard S."/>
        </authorList>
    </citation>
    <scope>NUCLEOTIDE SEQUENCE</scope>
    <source>
        <strain evidence="2">MPI-CAGE-CH-0235</strain>
    </source>
</reference>
<sequence>MLYYLAAAKSIHRRCETFTVPLHINATGYTLSNVPRFTNGYEAQAFLLELTGRDAPADFSSYLGQTRQVEVDVTVSARYCTPDKGGNEIMHLLSHGLGEDRSYWDFNRDYSYVNHALEKGYSTLAYDRIGNGRSSRHDPFDVLQAPVELAVLQELTRKLRGGKLHRRVPRPAKVVHVGNSFGSAISNALVATTPELSDGIVLGGYTHNGNYLSGFTLAAGFHLARETNPERLKHLSPGYLTWPDKYALQYAYYFWPNFEPRIITKADDTKSSFTMGEFLTIATLPLQADHFPGPVLNDRLFCGGNCTGILDGPDSISESLFPASSTFETYIHPSTGHEMALHLNASGWQDVAFDFIKEHVI</sequence>
<dbReference type="Pfam" id="PF12697">
    <property type="entry name" value="Abhydrolase_6"/>
    <property type="match status" value="1"/>
</dbReference>
<feature type="domain" description="AB hydrolase-1" evidence="1">
    <location>
        <begin position="92"/>
        <end position="244"/>
    </location>
</feature>